<dbReference type="Gene3D" id="3.40.50.1820">
    <property type="entry name" value="alpha/beta hydrolase"/>
    <property type="match status" value="1"/>
</dbReference>
<accession>A0A023FMQ7</accession>
<sequence>MKSLGRQFDIMKHLGGQKNITAVLLLFATISASEDPRYPKTLFQNLTLYNSHASPLYTERPPSMLMSLYLANHSSFKIAIHAGADSTIEYANMTLLERLMGDAMVDITDKVEYVLNNTRVLFYTGQLDALFPTPNSLAYLEKLKWTHSEQYLTANRALWHPYGTHLDVPGGQPLPISAAGYTKSAGNFTSAVVLGMGHYAGFDTPDQVCRLIMQFIEKNISFSPSQK</sequence>
<organism evidence="2">
    <name type="scientific">Amblyomma cajennense</name>
    <name type="common">Cayenne tick</name>
    <name type="synonym">Acarus cajennensis</name>
    <dbReference type="NCBI Taxonomy" id="34607"/>
    <lineage>
        <taxon>Eukaryota</taxon>
        <taxon>Metazoa</taxon>
        <taxon>Ecdysozoa</taxon>
        <taxon>Arthropoda</taxon>
        <taxon>Chelicerata</taxon>
        <taxon>Arachnida</taxon>
        <taxon>Acari</taxon>
        <taxon>Parasitiformes</taxon>
        <taxon>Ixodida</taxon>
        <taxon>Ixodoidea</taxon>
        <taxon>Ixodidae</taxon>
        <taxon>Amblyomminae</taxon>
        <taxon>Amblyomma</taxon>
    </lineage>
</organism>
<evidence type="ECO:0000256" key="1">
    <source>
        <dbReference type="ARBA" id="ARBA00009431"/>
    </source>
</evidence>
<dbReference type="SUPFAM" id="SSF53474">
    <property type="entry name" value="alpha/beta-Hydrolases"/>
    <property type="match status" value="1"/>
</dbReference>
<reference evidence="2" key="1">
    <citation type="submission" date="2014-03" db="EMBL/GenBank/DDBJ databases">
        <title>The sialotranscriptome of Amblyomma triste, Amblyomma parvum and Amblyomma cajennense ticks, uncovered by 454-based RNA-seq.</title>
        <authorList>
            <person name="Garcia G.R."/>
            <person name="Gardinassi L.G."/>
            <person name="Ribeiro J.M."/>
            <person name="Anatriello E."/>
            <person name="Ferreira B.R."/>
            <person name="Moreira H.N."/>
            <person name="Mafra C."/>
            <person name="Olegario M.M."/>
            <person name="Szabo P.J."/>
            <person name="Miranda-Santos I.K."/>
            <person name="Maruyama S.R."/>
        </authorList>
    </citation>
    <scope>NUCLEOTIDE SEQUENCE</scope>
    <source>
        <strain evidence="2">Uberlandia</strain>
        <tissue evidence="2">Salivary glands</tissue>
    </source>
</reference>
<dbReference type="GO" id="GO:0004185">
    <property type="term" value="F:serine-type carboxypeptidase activity"/>
    <property type="evidence" value="ECO:0007669"/>
    <property type="project" value="InterPro"/>
</dbReference>
<keyword evidence="2" id="KW-0645">Protease</keyword>
<comment type="similarity">
    <text evidence="1">Belongs to the peptidase S10 family.</text>
</comment>
<dbReference type="InterPro" id="IPR029058">
    <property type="entry name" value="AB_hydrolase_fold"/>
</dbReference>
<protein>
    <submittedName>
        <fullName evidence="2">Putative carboxypeptidase vitellogenic-like protein</fullName>
    </submittedName>
</protein>
<dbReference type="AlphaFoldDB" id="A0A023FMQ7"/>
<dbReference type="InterPro" id="IPR001563">
    <property type="entry name" value="Peptidase_S10"/>
</dbReference>
<evidence type="ECO:0000313" key="2">
    <source>
        <dbReference type="EMBL" id="JAC23022.1"/>
    </source>
</evidence>
<dbReference type="Pfam" id="PF00450">
    <property type="entry name" value="Peptidase_S10"/>
    <property type="match status" value="1"/>
</dbReference>
<dbReference type="GO" id="GO:0006508">
    <property type="term" value="P:proteolysis"/>
    <property type="evidence" value="ECO:0007669"/>
    <property type="project" value="InterPro"/>
</dbReference>
<proteinExistence type="evidence at transcript level"/>
<dbReference type="EMBL" id="GBBK01001460">
    <property type="protein sequence ID" value="JAC23022.1"/>
    <property type="molecule type" value="mRNA"/>
</dbReference>
<keyword evidence="2" id="KW-0121">Carboxypeptidase</keyword>
<name>A0A023FMQ7_AMBCJ</name>
<keyword evidence="2" id="KW-0378">Hydrolase</keyword>